<dbReference type="PANTHER" id="PTHR43739:SF5">
    <property type="entry name" value="EXO-ALPHA-SIALIDASE"/>
    <property type="match status" value="1"/>
</dbReference>
<evidence type="ECO:0000256" key="2">
    <source>
        <dbReference type="SAM" id="SignalP"/>
    </source>
</evidence>
<feature type="domain" description="Sortilin N-terminal" evidence="3">
    <location>
        <begin position="135"/>
        <end position="262"/>
    </location>
</feature>
<evidence type="ECO:0000259" key="3">
    <source>
        <dbReference type="Pfam" id="PF15902"/>
    </source>
</evidence>
<dbReference type="RefSeq" id="WP_202857397.1">
    <property type="nucleotide sequence ID" value="NZ_JAEUGD010000053.1"/>
</dbReference>
<feature type="signal peptide" evidence="2">
    <location>
        <begin position="1"/>
        <end position="19"/>
    </location>
</feature>
<keyword evidence="1" id="KW-0677">Repeat</keyword>
<dbReference type="SUPFAM" id="SSF50939">
    <property type="entry name" value="Sialidases"/>
    <property type="match status" value="2"/>
</dbReference>
<dbReference type="Gene3D" id="2.130.10.10">
    <property type="entry name" value="YVTN repeat-like/Quinoprotein amine dehydrogenase"/>
    <property type="match status" value="5"/>
</dbReference>
<accession>A0A937FXA0</accession>
<dbReference type="EMBL" id="JAEUGD010000053">
    <property type="protein sequence ID" value="MBL6447865.1"/>
    <property type="molecule type" value="Genomic_DNA"/>
</dbReference>
<dbReference type="InterPro" id="IPR015943">
    <property type="entry name" value="WD40/YVTN_repeat-like_dom_sf"/>
</dbReference>
<evidence type="ECO:0000313" key="5">
    <source>
        <dbReference type="Proteomes" id="UP000614216"/>
    </source>
</evidence>
<keyword evidence="2" id="KW-0732">Signal</keyword>
<proteinExistence type="predicted"/>
<keyword evidence="5" id="KW-1185">Reference proteome</keyword>
<dbReference type="Proteomes" id="UP000614216">
    <property type="component" value="Unassembled WGS sequence"/>
</dbReference>
<name>A0A937FXA0_9BACT</name>
<gene>
    <name evidence="4" type="ORF">JMN32_16210</name>
</gene>
<organism evidence="4 5">
    <name type="scientific">Fulvivirga marina</name>
    <dbReference type="NCBI Taxonomy" id="2494733"/>
    <lineage>
        <taxon>Bacteria</taxon>
        <taxon>Pseudomonadati</taxon>
        <taxon>Bacteroidota</taxon>
        <taxon>Cytophagia</taxon>
        <taxon>Cytophagales</taxon>
        <taxon>Fulvivirgaceae</taxon>
        <taxon>Fulvivirga</taxon>
    </lineage>
</organism>
<dbReference type="InterPro" id="IPR036278">
    <property type="entry name" value="Sialidase_sf"/>
</dbReference>
<dbReference type="InterPro" id="IPR052025">
    <property type="entry name" value="Xyloglucanase_GH74"/>
</dbReference>
<comment type="caution">
    <text evidence="4">The sequence shown here is derived from an EMBL/GenBank/DDBJ whole genome shotgun (WGS) entry which is preliminary data.</text>
</comment>
<evidence type="ECO:0000256" key="1">
    <source>
        <dbReference type="ARBA" id="ARBA00022737"/>
    </source>
</evidence>
<evidence type="ECO:0000313" key="4">
    <source>
        <dbReference type="EMBL" id="MBL6447865.1"/>
    </source>
</evidence>
<keyword evidence="4" id="KW-0378">Hydrolase</keyword>
<feature type="chain" id="PRO_5037626607" evidence="2">
    <location>
        <begin position="20"/>
        <end position="931"/>
    </location>
</feature>
<sequence length="931" mass="104485">MNKCIIFLFVLIFPGALCAQNSEKQLIESHARRKALEEESILKNYAARNVGPVVQGGRIVDIAVNEGNPKEYYVAYASGGVFKTTNRGITFSPVFDGQDALGIGDMALAPSDNNILYVGTGENNSSRSSYAGSGIYKTTDGGKTWKHLGLSDTQHIGKVVVHPQNSDVVWVASVGALYTHNQDRGVYKSTDGGKTWSKTLYVNDSTGVIDLVINPANPEQLWASAWERTRKAWDFKGSGSGSGIYRSDDGGETWRKTMDGFPEGEMVGRIGLNVSVSSPNIIYAFLDNQATVKKEKKRKDEGKLELADFRGMKIQDLLNLNNEKLNKFLKKNRFPEKYNAELVKKEIRQGKYKPLAIAEYFGDANNALFNTSTVGAELYRSDDYGDTWKKMNSYDLEGVYFTYGYYFGEVRVAPDDPHQVYIFGVPLLKSNDGGVTYARLDTIGDVHVDHQALWINPKDSQHLLLGNDGGLYESYDEGANWRHINNMPVGQFYTVNVDMEYPYNVYGGLQDNGTLVGASNSVPNRTKHWEQLFGGDGMFVSPDPRDNNLVYTGFQFGNYYRVNRRENDFTKITPQHNIGEDVLRFNWRTPLLLSKHNPDIIYIAAQRLYRSLDKGDHWESISPDLTENKPQGNVPFSTISTVSESPIKFGLIYVGTDDGNIHVSKSSGGEWTKISDGLPKGKWVASVFASPHDEGEVYVTLNGYREDDFKTYIFMSTDYGKSWESLKSNLPEVVVNDLIQDPVNPDLLYLGTDHGTYVSFDKGSSWVILGQIPNVAAYDLVVHPRENELVVGTHGRSIYIVDVKPFQQVAGNVDVPVKVFSVDTYKYSEKWGKKQYPYLKSFEPQVSIQYYIGQIAQNVRVEIYNENSDLVRVIEDQGFVGFHSVMWDVKTSSYGKSKKRGEQKWNYATKGIYTIKVISGSESDEINLEIK</sequence>
<dbReference type="CDD" id="cd15482">
    <property type="entry name" value="Sialidase_non-viral"/>
    <property type="match status" value="1"/>
</dbReference>
<dbReference type="InterPro" id="IPR002860">
    <property type="entry name" value="BNR_rpt"/>
</dbReference>
<dbReference type="Gene3D" id="2.60.40.4070">
    <property type="match status" value="1"/>
</dbReference>
<dbReference type="GO" id="GO:0010411">
    <property type="term" value="P:xyloglucan metabolic process"/>
    <property type="evidence" value="ECO:0007669"/>
    <property type="project" value="TreeGrafter"/>
</dbReference>
<dbReference type="SUPFAM" id="SSF110296">
    <property type="entry name" value="Oligoxyloglucan reducing end-specific cellobiohydrolase"/>
    <property type="match status" value="1"/>
</dbReference>
<dbReference type="GO" id="GO:0016787">
    <property type="term" value="F:hydrolase activity"/>
    <property type="evidence" value="ECO:0007669"/>
    <property type="project" value="UniProtKB-KW"/>
</dbReference>
<protein>
    <submittedName>
        <fullName evidence="4">Glycosyl hydrolase</fullName>
    </submittedName>
</protein>
<dbReference type="AlphaFoldDB" id="A0A937FXA0"/>
<dbReference type="InterPro" id="IPR031778">
    <property type="entry name" value="Sortilin_N"/>
</dbReference>
<dbReference type="Pfam" id="PF15902">
    <property type="entry name" value="Sortilin-Vps10"/>
    <property type="match status" value="1"/>
</dbReference>
<dbReference type="PANTHER" id="PTHR43739">
    <property type="entry name" value="XYLOGLUCANASE (EUROFUNG)"/>
    <property type="match status" value="1"/>
</dbReference>
<reference evidence="4" key="1">
    <citation type="submission" date="2021-01" db="EMBL/GenBank/DDBJ databases">
        <title>Fulvivirga kasyanovii gen. nov., sp nov., a novel member of the phylum Bacteroidetes isolated from seawater in a mussel farm.</title>
        <authorList>
            <person name="Zhao L.-H."/>
            <person name="Wang Z.-J."/>
        </authorList>
    </citation>
    <scope>NUCLEOTIDE SEQUENCE</scope>
    <source>
        <strain evidence="4">29W222</strain>
    </source>
</reference>
<dbReference type="Pfam" id="PF15899">
    <property type="entry name" value="BNR_6"/>
    <property type="match status" value="1"/>
</dbReference>